<dbReference type="AlphaFoldDB" id="A0A5C1YLS4"/>
<dbReference type="Gene3D" id="2.20.200.10">
    <property type="entry name" value="Outer membrane efflux proteins (OEP)"/>
    <property type="match status" value="1"/>
</dbReference>
<evidence type="ECO:0000313" key="3">
    <source>
        <dbReference type="EMBL" id="QEO16448.1"/>
    </source>
</evidence>
<dbReference type="SUPFAM" id="SSF56954">
    <property type="entry name" value="Outer membrane efflux proteins (OEP)"/>
    <property type="match status" value="1"/>
</dbReference>
<keyword evidence="2" id="KW-0449">Lipoprotein</keyword>
<dbReference type="Gene3D" id="1.20.1600.10">
    <property type="entry name" value="Outer membrane efflux proteins (OEP)"/>
    <property type="match status" value="1"/>
</dbReference>
<dbReference type="KEGG" id="acek:FLP30_00665"/>
<dbReference type="PANTHER" id="PTHR30203:SF33">
    <property type="entry name" value="BLR4455 PROTEIN"/>
    <property type="match status" value="1"/>
</dbReference>
<comment type="subcellular location">
    <subcellularLocation>
        <location evidence="2">Cell membrane</location>
        <topology evidence="2">Lipid-anchor</topology>
    </subcellularLocation>
</comment>
<dbReference type="InterPro" id="IPR003423">
    <property type="entry name" value="OMP_efflux"/>
</dbReference>
<comment type="similarity">
    <text evidence="1 2">Belongs to the outer membrane factor (OMF) (TC 1.B.17) family.</text>
</comment>
<accession>A0A5C1YLS4</accession>
<gene>
    <name evidence="3" type="ORF">FLP30_00665</name>
</gene>
<reference evidence="3 4" key="1">
    <citation type="submission" date="2019-09" db="EMBL/GenBank/DDBJ databases">
        <title>Genome sequencing of strain KACC 21233.</title>
        <authorList>
            <person name="Heo J."/>
            <person name="Kim S.-J."/>
            <person name="Kim J.-S."/>
            <person name="Hong S.-B."/>
            <person name="Kwon S.-W."/>
        </authorList>
    </citation>
    <scope>NUCLEOTIDE SEQUENCE [LARGE SCALE GENOMIC DNA]</scope>
    <source>
        <strain evidence="3 4">KACC 21233</strain>
    </source>
</reference>
<protein>
    <submittedName>
        <fullName evidence="3">Efflux transporter outer membrane subunit</fullName>
    </submittedName>
</protein>
<keyword evidence="2" id="KW-1134">Transmembrane beta strand</keyword>
<dbReference type="Pfam" id="PF02321">
    <property type="entry name" value="OEP"/>
    <property type="match status" value="2"/>
</dbReference>
<dbReference type="PROSITE" id="PS51257">
    <property type="entry name" value="PROKAR_LIPOPROTEIN"/>
    <property type="match status" value="1"/>
</dbReference>
<sequence length="536" mass="58683">MRVHGPRRGLGFVARGILLGCAGSLLVGCDLAPRYKPEKFVLPDNWEGTGIFKPAHPDDAALRHDWWSMLGDAQLNALEDQAMRLNPDIQAQAEIFLQARDLAMEARSHLYPQLNGMASGQKYKGSAHRLWRGAGATGPMYMSSEQYSATASWEPDFWSAIRNRTRMAEQGVQEQAAQFALSRLSIQAELASDYVLLRGLDAQAAVYRSAIRYYQAAVEVTKLRLSGAIAPGMDVSRAEAQLYATQAQETDIKSQRDVMEHTIAVLVNQAPASFHIAPVDSLPFQVSTPPLVLPSTLLERRPDIAMAERRMAQANRAIGVSRAAFYPHVTFNAMTGFMDNGFDLASLYNAMYQFGASAVVPLFQGGLRRADLQRSWSQYRQAEDIYRGTVLDAFREVEDNLTRSGRLKTQVEQEKSAVDAAVRTQGMTMALYTGGLTNYLDVVVAQVAALNARISLVQAQTREVDAHVQLVRALGGGWSRASLPDGARAIMPFGPLDYSHLRHAPAAGGISTERDPASANLMRQGASGLDSTPKAR</sequence>
<dbReference type="InterPro" id="IPR010131">
    <property type="entry name" value="MdtP/NodT-like"/>
</dbReference>
<evidence type="ECO:0000256" key="1">
    <source>
        <dbReference type="ARBA" id="ARBA00007613"/>
    </source>
</evidence>
<dbReference type="Proteomes" id="UP000324536">
    <property type="component" value="Chromosome"/>
</dbReference>
<dbReference type="GO" id="GO:0015562">
    <property type="term" value="F:efflux transmembrane transporter activity"/>
    <property type="evidence" value="ECO:0007669"/>
    <property type="project" value="InterPro"/>
</dbReference>
<evidence type="ECO:0000256" key="2">
    <source>
        <dbReference type="RuleBase" id="RU362097"/>
    </source>
</evidence>
<evidence type="ECO:0000313" key="4">
    <source>
        <dbReference type="Proteomes" id="UP000324536"/>
    </source>
</evidence>
<name>A0A5C1YLS4_9PROT</name>
<dbReference type="EMBL" id="CP043506">
    <property type="protein sequence ID" value="QEO16448.1"/>
    <property type="molecule type" value="Genomic_DNA"/>
</dbReference>
<dbReference type="PANTHER" id="PTHR30203">
    <property type="entry name" value="OUTER MEMBRANE CATION EFFLUX PROTEIN"/>
    <property type="match status" value="1"/>
</dbReference>
<keyword evidence="2" id="KW-0812">Transmembrane</keyword>
<dbReference type="GO" id="GO:0005886">
    <property type="term" value="C:plasma membrane"/>
    <property type="evidence" value="ECO:0007669"/>
    <property type="project" value="UniProtKB-SubCell"/>
</dbReference>
<dbReference type="OrthoDB" id="9783100at2"/>
<proteinExistence type="inferred from homology"/>
<dbReference type="NCBIfam" id="TIGR01845">
    <property type="entry name" value="outer_NodT"/>
    <property type="match status" value="1"/>
</dbReference>
<organism evidence="3 4">
    <name type="scientific">Acetobacter vaccinii</name>
    <dbReference type="NCBI Taxonomy" id="2592655"/>
    <lineage>
        <taxon>Bacteria</taxon>
        <taxon>Pseudomonadati</taxon>
        <taxon>Pseudomonadota</taxon>
        <taxon>Alphaproteobacteria</taxon>
        <taxon>Acetobacterales</taxon>
        <taxon>Acetobacteraceae</taxon>
        <taxon>Acetobacter</taxon>
    </lineage>
</organism>
<keyword evidence="2" id="KW-0564">Palmitate</keyword>
<keyword evidence="2" id="KW-0472">Membrane</keyword>
<keyword evidence="4" id="KW-1185">Reference proteome</keyword>
<dbReference type="RefSeq" id="WP_149277889.1">
    <property type="nucleotide sequence ID" value="NZ_CP043506.1"/>
</dbReference>